<dbReference type="PROSITE" id="PS50103">
    <property type="entry name" value="ZF_C3H1"/>
    <property type="match status" value="1"/>
</dbReference>
<feature type="compositionally biased region" description="Polar residues" evidence="5">
    <location>
        <begin position="1008"/>
        <end position="1028"/>
    </location>
</feature>
<keyword evidence="1 4" id="KW-0479">Metal-binding</keyword>
<evidence type="ECO:0000259" key="6">
    <source>
        <dbReference type="PROSITE" id="PS50103"/>
    </source>
</evidence>
<dbReference type="GO" id="GO:0004407">
    <property type="term" value="F:histone deacetylase activity"/>
    <property type="evidence" value="ECO:0007669"/>
    <property type="project" value="TreeGrafter"/>
</dbReference>
<evidence type="ECO:0000256" key="3">
    <source>
        <dbReference type="ARBA" id="ARBA00022833"/>
    </source>
</evidence>
<evidence type="ECO:0000256" key="2">
    <source>
        <dbReference type="ARBA" id="ARBA00022771"/>
    </source>
</evidence>
<name>A0AAD3TPD1_9TREE</name>
<feature type="compositionally biased region" description="Polar residues" evidence="5">
    <location>
        <begin position="1064"/>
        <end position="1123"/>
    </location>
</feature>
<keyword evidence="2 4" id="KW-0863">Zinc-finger</keyword>
<dbReference type="Proteomes" id="UP001222932">
    <property type="component" value="Unassembled WGS sequence"/>
</dbReference>
<dbReference type="Gene3D" id="4.10.1000.10">
    <property type="entry name" value="Zinc finger, CCCH-type"/>
    <property type="match status" value="1"/>
</dbReference>
<feature type="compositionally biased region" description="Polar residues" evidence="5">
    <location>
        <begin position="901"/>
        <end position="925"/>
    </location>
</feature>
<evidence type="ECO:0000256" key="5">
    <source>
        <dbReference type="SAM" id="MobiDB-lite"/>
    </source>
</evidence>
<sequence>MASLADPKRIEPLDASTDLNNPDRSSRRVAYFYDHDVGNYHFSLPHPMKPHRIRMTHNLVSNYGLCDEQEYDAPDEAGEGARAINDPTASMDVDMQEAAKWERRIMNGPRGKAMQVFRPRRATKTDMTKFHTDEYIDLLEAVTPETAEALTGNGTRCLTGEDCPAFEGVFEFCTISAGGSLGAAEKLNSGHADVAVNWAGGLHHAKKSEASGFCYVNDIVLGILELLRIHPRVLYIDVDVHHGDGVEEAFYTTDRVMTCSFHRFGQFFPGTGDVRDTGIKRGKGYAVNVPLRDGITDANYHSVFKPIIKQIMETFRPGAVVLQLGADSLSGDKLGGFNLTLEGHSMCARYVRSFNVPVMMVGGGGYTIKNVSKAWTKETSIMCGVDLPEDLPFNRYMEYFGPRYKLEVLATNVDDHNPPEFIEALKRQVFENLRELPHAPSVQMREVSSKPLSRVLGISKDDDDDDPDNELDQRIRKIFRQRNGGGEESESDSDSDVGAHAHRSRGRRQGGLSLRPNPRPRVNGFPASKRQASMSPDGSEADGRRKRTFFSSRVGDGTWDPTMLLNGGRAPEDELVNGVKPKLFGGIPETWNVGRTSRAGSPMSAICRNWLSGNCRYGNNCRFQHPPRDSHSQSGFGGFSTANTQPLGQRMTAASQSKYQFNDDTIRLELGAERPQWPASAFGAAKYEPNVLGTDVSPEELRWKSVQALKANNAQSYVQEEAKILGDAKTVLDNAQRNVSQVTKAAERLHDARFNDGRVPGGPRPPDFNEATVLANSGGSGFGQSGFGSSSGSAFGGGSAFSGNTASAPNAFGSSSFGQKPAGSGFGAAPTGKSAFGSSSFGSSSGSGTFATPAGQSAFGAPNTGGSAFGQSSFGQKPAGSSFGQSAFGSGSSSGAFGSSPQTGSGFGSTSAPQTGSAFGQSTFGQKPAGNGFGQSSFGQNNTPATGFGASTTAPAPGAGFGQSAFGKPAATAVPAAGAGFGQSAFGQSTPGSAFGQSSFGKPATGAFGSNTGAFGSSTAQATGNAFGSNNTAAPATSSAFGNTNTAAPATGSAFGQSGFGKPASTSAFGQSTFGQPSTPGQPSAFGQPSQPQSAFGQSSTSSAPSAFGQPSQPQSAFGQSTFGKPATSAFGVSTTAASPTPAQPAALSAFGSTPAATTSTFGSAPAAASGGFGSNAGTATSAFGSTASPATSAFGSAAPANGGFGSSAPSTSAFGTSAPTTSAFGQPATSTTTGAFGQLATPASTTTSAFGQPKPAGTSAFGAKSAFGTPSAGPTFGGFGKTAQTPSSGPPGWSWDDPWSMHLPGGEGAIDDVLEAAFKALSFELDAIPLLPPPVSLRG</sequence>
<dbReference type="GO" id="GO:0008270">
    <property type="term" value="F:zinc ion binding"/>
    <property type="evidence" value="ECO:0007669"/>
    <property type="project" value="UniProtKB-KW"/>
</dbReference>
<dbReference type="SMART" id="SM00356">
    <property type="entry name" value="ZnF_C3H1"/>
    <property type="match status" value="1"/>
</dbReference>
<dbReference type="InterPro" id="IPR023696">
    <property type="entry name" value="Ureohydrolase_dom_sf"/>
</dbReference>
<feature type="compositionally biased region" description="Low complexity" evidence="5">
    <location>
        <begin position="943"/>
        <end position="958"/>
    </location>
</feature>
<feature type="compositionally biased region" description="Low complexity" evidence="5">
    <location>
        <begin position="1029"/>
        <end position="1040"/>
    </location>
</feature>
<dbReference type="InterPro" id="IPR023801">
    <property type="entry name" value="His_deacetylse_dom"/>
</dbReference>
<feature type="compositionally biased region" description="Basic and acidic residues" evidence="5">
    <location>
        <begin position="1"/>
        <end position="12"/>
    </location>
</feature>
<keyword evidence="3 4" id="KW-0862">Zinc</keyword>
<dbReference type="PANTHER" id="PTHR10625:SF2">
    <property type="entry name" value="HISTONE DEACETYLASE"/>
    <property type="match status" value="1"/>
</dbReference>
<dbReference type="Pfam" id="PF18044">
    <property type="entry name" value="zf-CCCH_4"/>
    <property type="match status" value="1"/>
</dbReference>
<feature type="region of interest" description="Disordered" evidence="5">
    <location>
        <begin position="980"/>
        <end position="1307"/>
    </location>
</feature>
<dbReference type="InterPro" id="IPR041367">
    <property type="entry name" value="Znf-CCCH_4"/>
</dbReference>
<evidence type="ECO:0000256" key="4">
    <source>
        <dbReference type="PROSITE-ProRule" id="PRU00723"/>
    </source>
</evidence>
<feature type="compositionally biased region" description="Low complexity" evidence="5">
    <location>
        <begin position="831"/>
        <end position="855"/>
    </location>
</feature>
<evidence type="ECO:0000256" key="1">
    <source>
        <dbReference type="ARBA" id="ARBA00022723"/>
    </source>
</evidence>
<feature type="compositionally biased region" description="Polar residues" evidence="5">
    <location>
        <begin position="990"/>
        <end position="1000"/>
    </location>
</feature>
<proteinExistence type="predicted"/>
<dbReference type="Pfam" id="PF00850">
    <property type="entry name" value="Hist_deacetyl"/>
    <property type="match status" value="1"/>
</dbReference>
<feature type="region of interest" description="Disordered" evidence="5">
    <location>
        <begin position="821"/>
        <end position="966"/>
    </location>
</feature>
<dbReference type="InterPro" id="IPR037138">
    <property type="entry name" value="His_deacetylse_dom_sf"/>
</dbReference>
<reference evidence="7" key="1">
    <citation type="journal article" date="2023" name="BMC Genomics">
        <title>Chromosome-level genome assemblies of Cutaneotrichosporon spp. (Trichosporonales, Basidiomycota) reveal imbalanced evolution between nucleotide sequences and chromosome synteny.</title>
        <authorList>
            <person name="Kobayashi Y."/>
            <person name="Kayamori A."/>
            <person name="Aoki K."/>
            <person name="Shiwa Y."/>
            <person name="Matsutani M."/>
            <person name="Fujita N."/>
            <person name="Sugita T."/>
            <person name="Iwasaki W."/>
            <person name="Tanaka N."/>
            <person name="Takashima M."/>
        </authorList>
    </citation>
    <scope>NUCLEOTIDE SEQUENCE</scope>
    <source>
        <strain evidence="7">HIS016</strain>
    </source>
</reference>
<feature type="zinc finger region" description="C3H1-type" evidence="4">
    <location>
        <begin position="601"/>
        <end position="628"/>
    </location>
</feature>
<feature type="compositionally biased region" description="Low complexity" evidence="5">
    <location>
        <begin position="1134"/>
        <end position="1202"/>
    </location>
</feature>
<dbReference type="SUPFAM" id="SSF52768">
    <property type="entry name" value="Arginase/deacetylase"/>
    <property type="match status" value="1"/>
</dbReference>
<gene>
    <name evidence="7" type="ORF">CspeluHIS016_0108100</name>
</gene>
<feature type="region of interest" description="Disordered" evidence="5">
    <location>
        <begin position="441"/>
        <end position="546"/>
    </location>
</feature>
<feature type="region of interest" description="Disordered" evidence="5">
    <location>
        <begin position="1"/>
        <end position="24"/>
    </location>
</feature>
<feature type="compositionally biased region" description="Low complexity" evidence="5">
    <location>
        <begin position="865"/>
        <end position="900"/>
    </location>
</feature>
<accession>A0AAD3TPD1</accession>
<dbReference type="InterPro" id="IPR000286">
    <property type="entry name" value="HDACs"/>
</dbReference>
<reference evidence="7" key="2">
    <citation type="submission" date="2023-06" db="EMBL/GenBank/DDBJ databases">
        <authorList>
            <person name="Kobayashi Y."/>
            <person name="Kayamori A."/>
            <person name="Aoki K."/>
            <person name="Shiwa Y."/>
            <person name="Fujita N."/>
            <person name="Sugita T."/>
            <person name="Iwasaki W."/>
            <person name="Tanaka N."/>
            <person name="Takashima M."/>
        </authorList>
    </citation>
    <scope>NUCLEOTIDE SEQUENCE</scope>
    <source>
        <strain evidence="7">HIS016</strain>
    </source>
</reference>
<organism evidence="7 8">
    <name type="scientific">Cutaneotrichosporon spelunceum</name>
    <dbReference type="NCBI Taxonomy" id="1672016"/>
    <lineage>
        <taxon>Eukaryota</taxon>
        <taxon>Fungi</taxon>
        <taxon>Dikarya</taxon>
        <taxon>Basidiomycota</taxon>
        <taxon>Agaricomycotina</taxon>
        <taxon>Tremellomycetes</taxon>
        <taxon>Trichosporonales</taxon>
        <taxon>Trichosporonaceae</taxon>
        <taxon>Cutaneotrichosporon</taxon>
    </lineage>
</organism>
<dbReference type="PANTHER" id="PTHR10625">
    <property type="entry name" value="HISTONE DEACETYLASE HDAC1-RELATED"/>
    <property type="match status" value="1"/>
</dbReference>
<feature type="compositionally biased region" description="Acidic residues" evidence="5">
    <location>
        <begin position="461"/>
        <end position="470"/>
    </location>
</feature>
<dbReference type="Gene3D" id="3.40.800.20">
    <property type="entry name" value="Histone deacetylase domain"/>
    <property type="match status" value="1"/>
</dbReference>
<dbReference type="GO" id="GO:0070210">
    <property type="term" value="C:Rpd3L-Expanded complex"/>
    <property type="evidence" value="ECO:0007669"/>
    <property type="project" value="TreeGrafter"/>
</dbReference>
<protein>
    <recommendedName>
        <fullName evidence="6">C3H1-type domain-containing protein</fullName>
    </recommendedName>
</protein>
<comment type="caution">
    <text evidence="7">The sequence shown here is derived from an EMBL/GenBank/DDBJ whole genome shotgun (WGS) entry which is preliminary data.</text>
</comment>
<feature type="compositionally biased region" description="Low complexity" evidence="5">
    <location>
        <begin position="980"/>
        <end position="989"/>
    </location>
</feature>
<feature type="domain" description="C3H1-type" evidence="6">
    <location>
        <begin position="601"/>
        <end position="628"/>
    </location>
</feature>
<evidence type="ECO:0000313" key="8">
    <source>
        <dbReference type="Proteomes" id="UP001222932"/>
    </source>
</evidence>
<dbReference type="PRINTS" id="PR01270">
    <property type="entry name" value="HDASUPER"/>
</dbReference>
<evidence type="ECO:0000313" key="7">
    <source>
        <dbReference type="EMBL" id="GMK54224.1"/>
    </source>
</evidence>
<dbReference type="InterPro" id="IPR000571">
    <property type="entry name" value="Znf_CCCH"/>
</dbReference>
<dbReference type="EMBL" id="BTCM01000001">
    <property type="protein sequence ID" value="GMK54224.1"/>
    <property type="molecule type" value="Genomic_DNA"/>
</dbReference>
<dbReference type="GO" id="GO:0031507">
    <property type="term" value="P:heterochromatin formation"/>
    <property type="evidence" value="ECO:0007669"/>
    <property type="project" value="TreeGrafter"/>
</dbReference>
<feature type="compositionally biased region" description="Polar residues" evidence="5">
    <location>
        <begin position="1208"/>
        <end position="1251"/>
    </location>
</feature>
<keyword evidence="8" id="KW-1185">Reference proteome</keyword>